<dbReference type="RefSeq" id="WP_175168990.1">
    <property type="nucleotide sequence ID" value="NZ_CADIJQ010000001.1"/>
</dbReference>
<sequence>MKIAYIADELTASCLQERWHAIAVTPLNYRWVLRFQKPDFLFVESAWQGNDKRWKYRIADYPDYPKRNNALLRTVVEYAKDRGIPTVFWNKEDGAHYDRFIASAKLFEYIFTVDQNCVPRYIEATSGLATVNTLPFSVESNFHHFTGFNFKNRSANFVGSYSKHIHERRRGWQEMMFQACADTGMPLHVYDRNSARKSENYRYPALPGLTVKPAVPYRYTGKIYRDHVVSLNVNTVEDSPTMYSRRLVEIIACGGIAVTNPTPSVERYFSDYCHIVENEYECRDVIKRLLAYGPSKQDLARAEAGAEYISKEHSWTRRMDYIQSTLNL</sequence>
<evidence type="ECO:0000313" key="2">
    <source>
        <dbReference type="EMBL" id="CAB3669111.1"/>
    </source>
</evidence>
<feature type="domain" description="Spore protein YkvP/CgeB glycosyl transferase-like" evidence="1">
    <location>
        <begin position="174"/>
        <end position="323"/>
    </location>
</feature>
<proteinExistence type="predicted"/>
<keyword evidence="3" id="KW-1185">Reference proteome</keyword>
<evidence type="ECO:0000313" key="3">
    <source>
        <dbReference type="Proteomes" id="UP000494269"/>
    </source>
</evidence>
<name>A0A6S6ZI38_9BURK</name>
<dbReference type="InterPro" id="IPR055259">
    <property type="entry name" value="YkvP/CgeB_Glyco_trans-like"/>
</dbReference>
<organism evidence="2 3">
    <name type="scientific">Achromobacter kerstersii</name>
    <dbReference type="NCBI Taxonomy" id="1353890"/>
    <lineage>
        <taxon>Bacteria</taxon>
        <taxon>Pseudomonadati</taxon>
        <taxon>Pseudomonadota</taxon>
        <taxon>Betaproteobacteria</taxon>
        <taxon>Burkholderiales</taxon>
        <taxon>Alcaligenaceae</taxon>
        <taxon>Achromobacter</taxon>
    </lineage>
</organism>
<dbReference type="AlphaFoldDB" id="A0A6S6ZI38"/>
<dbReference type="Proteomes" id="UP000494269">
    <property type="component" value="Unassembled WGS sequence"/>
</dbReference>
<accession>A0A6S6ZI38</accession>
<protein>
    <recommendedName>
        <fullName evidence="1">Spore protein YkvP/CgeB glycosyl transferase-like domain-containing protein</fullName>
    </recommendedName>
</protein>
<gene>
    <name evidence="2" type="ORF">LMG3441_00974</name>
</gene>
<dbReference type="Pfam" id="PF13524">
    <property type="entry name" value="Glyco_trans_1_2"/>
    <property type="match status" value="1"/>
</dbReference>
<reference evidence="2 3" key="1">
    <citation type="submission" date="2020-04" db="EMBL/GenBank/DDBJ databases">
        <authorList>
            <person name="De Canck E."/>
        </authorList>
    </citation>
    <scope>NUCLEOTIDE SEQUENCE [LARGE SCALE GENOMIC DNA]</scope>
    <source>
        <strain evidence="2 3">LMG 3441</strain>
    </source>
</reference>
<dbReference type="EMBL" id="CADIJQ010000001">
    <property type="protein sequence ID" value="CAB3669111.1"/>
    <property type="molecule type" value="Genomic_DNA"/>
</dbReference>
<evidence type="ECO:0000259" key="1">
    <source>
        <dbReference type="Pfam" id="PF13524"/>
    </source>
</evidence>